<dbReference type="EMBL" id="BKCJ011887702">
    <property type="protein sequence ID" value="GFD61172.1"/>
    <property type="molecule type" value="Genomic_DNA"/>
</dbReference>
<feature type="region of interest" description="Disordered" evidence="1">
    <location>
        <begin position="39"/>
        <end position="78"/>
    </location>
</feature>
<evidence type="ECO:0000256" key="1">
    <source>
        <dbReference type="SAM" id="MobiDB-lite"/>
    </source>
</evidence>
<feature type="compositionally biased region" description="Basic residues" evidence="1">
    <location>
        <begin position="45"/>
        <end position="54"/>
    </location>
</feature>
<sequence length="78" mass="8212">LRATGPGVVSGEGRSAECGCGPAMRRAGECVGEECAKRLREKRDKTRARPRRGTSRAAVQSPVSCMGNGRPNSHASMV</sequence>
<organism evidence="2">
    <name type="scientific">Tanacetum cinerariifolium</name>
    <name type="common">Dalmatian daisy</name>
    <name type="synonym">Chrysanthemum cinerariifolium</name>
    <dbReference type="NCBI Taxonomy" id="118510"/>
    <lineage>
        <taxon>Eukaryota</taxon>
        <taxon>Viridiplantae</taxon>
        <taxon>Streptophyta</taxon>
        <taxon>Embryophyta</taxon>
        <taxon>Tracheophyta</taxon>
        <taxon>Spermatophyta</taxon>
        <taxon>Magnoliopsida</taxon>
        <taxon>eudicotyledons</taxon>
        <taxon>Gunneridae</taxon>
        <taxon>Pentapetalae</taxon>
        <taxon>asterids</taxon>
        <taxon>campanulids</taxon>
        <taxon>Asterales</taxon>
        <taxon>Asteraceae</taxon>
        <taxon>Asteroideae</taxon>
        <taxon>Anthemideae</taxon>
        <taxon>Anthemidinae</taxon>
        <taxon>Tanacetum</taxon>
    </lineage>
</organism>
<accession>A0A699XMC2</accession>
<name>A0A699XMC2_TANCI</name>
<evidence type="ECO:0000313" key="2">
    <source>
        <dbReference type="EMBL" id="GFD61172.1"/>
    </source>
</evidence>
<dbReference type="AlphaFoldDB" id="A0A699XMC2"/>
<comment type="caution">
    <text evidence="2">The sequence shown here is derived from an EMBL/GenBank/DDBJ whole genome shotgun (WGS) entry which is preliminary data.</text>
</comment>
<protein>
    <submittedName>
        <fullName evidence="2">Uncharacterized protein</fullName>
    </submittedName>
</protein>
<proteinExistence type="predicted"/>
<gene>
    <name evidence="2" type="ORF">Tci_933141</name>
</gene>
<reference evidence="2" key="1">
    <citation type="journal article" date="2019" name="Sci. Rep.">
        <title>Draft genome of Tanacetum cinerariifolium, the natural source of mosquito coil.</title>
        <authorList>
            <person name="Yamashiro T."/>
            <person name="Shiraishi A."/>
            <person name="Satake H."/>
            <person name="Nakayama K."/>
        </authorList>
    </citation>
    <scope>NUCLEOTIDE SEQUENCE</scope>
</reference>
<feature type="non-terminal residue" evidence="2">
    <location>
        <position position="1"/>
    </location>
</feature>
<feature type="non-terminal residue" evidence="2">
    <location>
        <position position="78"/>
    </location>
</feature>